<protein>
    <submittedName>
        <fullName evidence="1">Uncharacterized protein</fullName>
    </submittedName>
</protein>
<organism evidence="1 2">
    <name type="scientific">Lagenidium giganteum</name>
    <dbReference type="NCBI Taxonomy" id="4803"/>
    <lineage>
        <taxon>Eukaryota</taxon>
        <taxon>Sar</taxon>
        <taxon>Stramenopiles</taxon>
        <taxon>Oomycota</taxon>
        <taxon>Peronosporomycetes</taxon>
        <taxon>Pythiales</taxon>
        <taxon>Pythiaceae</taxon>
    </lineage>
</organism>
<evidence type="ECO:0000313" key="2">
    <source>
        <dbReference type="Proteomes" id="UP001146120"/>
    </source>
</evidence>
<evidence type="ECO:0000313" key="1">
    <source>
        <dbReference type="EMBL" id="DBA00885.1"/>
    </source>
</evidence>
<reference evidence="1" key="2">
    <citation type="journal article" date="2023" name="Microbiol Resour">
        <title>Decontamination and Annotation of the Draft Genome Sequence of the Oomycete Lagenidium giganteum ARSEF 373.</title>
        <authorList>
            <person name="Morgan W.R."/>
            <person name="Tartar A."/>
        </authorList>
    </citation>
    <scope>NUCLEOTIDE SEQUENCE</scope>
    <source>
        <strain evidence="1">ARSEF 373</strain>
    </source>
</reference>
<comment type="caution">
    <text evidence="1">The sequence shown here is derived from an EMBL/GenBank/DDBJ whole genome shotgun (WGS) entry which is preliminary data.</text>
</comment>
<accession>A0AAV2Z506</accession>
<sequence length="35" mass="4029">MLCLHRQRSAKHWSPVSEGVVPARTFGNVMSLNRY</sequence>
<dbReference type="Proteomes" id="UP001146120">
    <property type="component" value="Unassembled WGS sequence"/>
</dbReference>
<proteinExistence type="predicted"/>
<name>A0AAV2Z506_9STRA</name>
<keyword evidence="2" id="KW-1185">Reference proteome</keyword>
<dbReference type="AlphaFoldDB" id="A0AAV2Z506"/>
<gene>
    <name evidence="1" type="ORF">N0F65_008528</name>
</gene>
<reference evidence="1" key="1">
    <citation type="submission" date="2022-11" db="EMBL/GenBank/DDBJ databases">
        <authorList>
            <person name="Morgan W.R."/>
            <person name="Tartar A."/>
        </authorList>
    </citation>
    <scope>NUCLEOTIDE SEQUENCE</scope>
    <source>
        <strain evidence="1">ARSEF 373</strain>
    </source>
</reference>
<dbReference type="EMBL" id="DAKRPA010000057">
    <property type="protein sequence ID" value="DBA00885.1"/>
    <property type="molecule type" value="Genomic_DNA"/>
</dbReference>